<dbReference type="InterPro" id="IPR052603">
    <property type="entry name" value="EFCB6"/>
</dbReference>
<evidence type="ECO:0000313" key="2">
    <source>
        <dbReference type="EMBL" id="CAF1494932.1"/>
    </source>
</evidence>
<dbReference type="OrthoDB" id="26525at2759"/>
<dbReference type="Proteomes" id="UP000663882">
    <property type="component" value="Unassembled WGS sequence"/>
</dbReference>
<dbReference type="Gene3D" id="1.10.238.10">
    <property type="entry name" value="EF-hand"/>
    <property type="match status" value="1"/>
</dbReference>
<feature type="non-terminal residue" evidence="2">
    <location>
        <position position="1"/>
    </location>
</feature>
<gene>
    <name evidence="2" type="ORF">RFH988_LOCUS38555</name>
</gene>
<accession>A0A815SYG9</accession>
<comment type="caution">
    <text evidence="2">The sequence shown here is derived from an EMBL/GenBank/DDBJ whole genome shotgun (WGS) entry which is preliminary data.</text>
</comment>
<keyword evidence="1" id="KW-0175">Coiled coil</keyword>
<evidence type="ECO:0000313" key="3">
    <source>
        <dbReference type="Proteomes" id="UP000663882"/>
    </source>
</evidence>
<feature type="non-terminal residue" evidence="2">
    <location>
        <position position="204"/>
    </location>
</feature>
<feature type="coiled-coil region" evidence="1">
    <location>
        <begin position="39"/>
        <end position="66"/>
    </location>
</feature>
<sequence length="204" mass="24175">EQEQKQKSAVIPQWDYMRSKNIRETLDQEHIKNKKCEKKNDFNENNQEKTRSIEELREILKTVIRNRYKDIEEQFKKLDHASYGELTQDLLYDLFKQFLESDLIALSSAHYPNAKQNPPKRGDADFLLTSRKLYGDSVLVHGAALNAIKSNWDQLRQEFTQLDPYRTGYLQSDEFDDILIELCPAVNQEDLDMLKFRFQNKHDS</sequence>
<dbReference type="InterPro" id="IPR011992">
    <property type="entry name" value="EF-hand-dom_pair"/>
</dbReference>
<dbReference type="SUPFAM" id="SSF47473">
    <property type="entry name" value="EF-hand"/>
    <property type="match status" value="1"/>
</dbReference>
<reference evidence="2" key="1">
    <citation type="submission" date="2021-02" db="EMBL/GenBank/DDBJ databases">
        <authorList>
            <person name="Nowell W R."/>
        </authorList>
    </citation>
    <scope>NUCLEOTIDE SEQUENCE</scope>
</reference>
<dbReference type="PANTHER" id="PTHR20875">
    <property type="entry name" value="EF-HAND CALCIUM-BINDING DOMAIN-CONTAINING PROTEIN 6-RELATED"/>
    <property type="match status" value="1"/>
</dbReference>
<name>A0A815SYG9_9BILA</name>
<dbReference type="PANTHER" id="PTHR20875:SF5">
    <property type="entry name" value="EF-HAND DOMAIN-CONTAINING PROTEIN"/>
    <property type="match status" value="1"/>
</dbReference>
<dbReference type="AlphaFoldDB" id="A0A815SYG9"/>
<evidence type="ECO:0000256" key="1">
    <source>
        <dbReference type="SAM" id="Coils"/>
    </source>
</evidence>
<protein>
    <recommendedName>
        <fullName evidence="4">EF-hand domain-containing protein</fullName>
    </recommendedName>
</protein>
<organism evidence="2 3">
    <name type="scientific">Rotaria sordida</name>
    <dbReference type="NCBI Taxonomy" id="392033"/>
    <lineage>
        <taxon>Eukaryota</taxon>
        <taxon>Metazoa</taxon>
        <taxon>Spiralia</taxon>
        <taxon>Gnathifera</taxon>
        <taxon>Rotifera</taxon>
        <taxon>Eurotatoria</taxon>
        <taxon>Bdelloidea</taxon>
        <taxon>Philodinida</taxon>
        <taxon>Philodinidae</taxon>
        <taxon>Rotaria</taxon>
    </lineage>
</organism>
<proteinExistence type="predicted"/>
<evidence type="ECO:0008006" key="4">
    <source>
        <dbReference type="Google" id="ProtNLM"/>
    </source>
</evidence>
<dbReference type="EMBL" id="CAJNOO010009873">
    <property type="protein sequence ID" value="CAF1494932.1"/>
    <property type="molecule type" value="Genomic_DNA"/>
</dbReference>